<protein>
    <submittedName>
        <fullName evidence="1">Uncharacterized protein</fullName>
    </submittedName>
</protein>
<dbReference type="AlphaFoldDB" id="A0A4Z2FFZ2"/>
<organism evidence="1 2">
    <name type="scientific">Liparis tanakae</name>
    <name type="common">Tanaka's snailfish</name>
    <dbReference type="NCBI Taxonomy" id="230148"/>
    <lineage>
        <taxon>Eukaryota</taxon>
        <taxon>Metazoa</taxon>
        <taxon>Chordata</taxon>
        <taxon>Craniata</taxon>
        <taxon>Vertebrata</taxon>
        <taxon>Euteleostomi</taxon>
        <taxon>Actinopterygii</taxon>
        <taxon>Neopterygii</taxon>
        <taxon>Teleostei</taxon>
        <taxon>Neoteleostei</taxon>
        <taxon>Acanthomorphata</taxon>
        <taxon>Eupercaria</taxon>
        <taxon>Perciformes</taxon>
        <taxon>Cottioidei</taxon>
        <taxon>Cottales</taxon>
        <taxon>Liparidae</taxon>
        <taxon>Liparis</taxon>
    </lineage>
</organism>
<dbReference type="Proteomes" id="UP000314294">
    <property type="component" value="Unassembled WGS sequence"/>
</dbReference>
<reference evidence="1 2" key="1">
    <citation type="submission" date="2019-03" db="EMBL/GenBank/DDBJ databases">
        <title>First draft genome of Liparis tanakae, snailfish: a comprehensive survey of snailfish specific genes.</title>
        <authorList>
            <person name="Kim W."/>
            <person name="Song I."/>
            <person name="Jeong J.-H."/>
            <person name="Kim D."/>
            <person name="Kim S."/>
            <person name="Ryu S."/>
            <person name="Song J.Y."/>
            <person name="Lee S.K."/>
        </authorList>
    </citation>
    <scope>NUCLEOTIDE SEQUENCE [LARGE SCALE GENOMIC DNA]</scope>
    <source>
        <tissue evidence="1">Muscle</tissue>
    </source>
</reference>
<proteinExistence type="predicted"/>
<gene>
    <name evidence="1" type="ORF">EYF80_050167</name>
</gene>
<name>A0A4Z2FFZ2_9TELE</name>
<accession>A0A4Z2FFZ2</accession>
<comment type="caution">
    <text evidence="1">The sequence shown here is derived from an EMBL/GenBank/DDBJ whole genome shotgun (WGS) entry which is preliminary data.</text>
</comment>
<sequence>MLGLSGSYLRSTRPLAPVTLVLLLEPEGSVPADGGLEGVRMGRGFFSARFFWDATLLFSLKVDDLLSPASSQLRSTRRPLLMMSR</sequence>
<evidence type="ECO:0000313" key="1">
    <source>
        <dbReference type="EMBL" id="TNN39664.1"/>
    </source>
</evidence>
<keyword evidence="2" id="KW-1185">Reference proteome</keyword>
<dbReference type="EMBL" id="SRLO01001259">
    <property type="protein sequence ID" value="TNN39664.1"/>
    <property type="molecule type" value="Genomic_DNA"/>
</dbReference>
<evidence type="ECO:0000313" key="2">
    <source>
        <dbReference type="Proteomes" id="UP000314294"/>
    </source>
</evidence>